<evidence type="ECO:0000256" key="2">
    <source>
        <dbReference type="SAM" id="Phobius"/>
    </source>
</evidence>
<keyword evidence="2" id="KW-0472">Membrane</keyword>
<feature type="transmembrane region" description="Helical" evidence="2">
    <location>
        <begin position="64"/>
        <end position="85"/>
    </location>
</feature>
<feature type="region of interest" description="Disordered" evidence="1">
    <location>
        <begin position="132"/>
        <end position="152"/>
    </location>
</feature>
<keyword evidence="2" id="KW-0812">Transmembrane</keyword>
<accession>A0ABW3FZ90</accession>
<comment type="caution">
    <text evidence="3">The sequence shown here is derived from an EMBL/GenBank/DDBJ whole genome shotgun (WGS) entry which is preliminary data.</text>
</comment>
<sequence length="152" mass="15342">MRCGTTGSRGWSVGASCGAGFFAMVVAAVPAWAAALAGGAVAGLVVLAIAVSGYAALARNVPGALVTAVLGWMFFNGFVAHRLGVLQWDGRADTAELAVLAGAAVVGSVLGWTCVRSRTTTTPAAVPAQRIAPRPENRAGDRIPVGGSRPRR</sequence>
<dbReference type="EMBL" id="JBHTIW010000040">
    <property type="protein sequence ID" value="MFD0923724.1"/>
    <property type="molecule type" value="Genomic_DNA"/>
</dbReference>
<feature type="transmembrane region" description="Helical" evidence="2">
    <location>
        <begin position="39"/>
        <end position="57"/>
    </location>
</feature>
<proteinExistence type="predicted"/>
<evidence type="ECO:0000313" key="3">
    <source>
        <dbReference type="EMBL" id="MFD0923724.1"/>
    </source>
</evidence>
<name>A0ABW3FZ90_9PSEU</name>
<reference evidence="4" key="1">
    <citation type="journal article" date="2019" name="Int. J. Syst. Evol. Microbiol.">
        <title>The Global Catalogue of Microorganisms (GCM) 10K type strain sequencing project: providing services to taxonomists for standard genome sequencing and annotation.</title>
        <authorList>
            <consortium name="The Broad Institute Genomics Platform"/>
            <consortium name="The Broad Institute Genome Sequencing Center for Infectious Disease"/>
            <person name="Wu L."/>
            <person name="Ma J."/>
        </authorList>
    </citation>
    <scope>NUCLEOTIDE SEQUENCE [LARGE SCALE GENOMIC DNA]</scope>
    <source>
        <strain evidence="4">CCUG 56401</strain>
    </source>
</reference>
<dbReference type="Proteomes" id="UP001597018">
    <property type="component" value="Unassembled WGS sequence"/>
</dbReference>
<organism evidence="3 4">
    <name type="scientific">Saccharopolyspora rosea</name>
    <dbReference type="NCBI Taxonomy" id="524884"/>
    <lineage>
        <taxon>Bacteria</taxon>
        <taxon>Bacillati</taxon>
        <taxon>Actinomycetota</taxon>
        <taxon>Actinomycetes</taxon>
        <taxon>Pseudonocardiales</taxon>
        <taxon>Pseudonocardiaceae</taxon>
        <taxon>Saccharopolyspora</taxon>
    </lineage>
</organism>
<gene>
    <name evidence="3" type="ORF">ACFQ16_28600</name>
</gene>
<protein>
    <recommendedName>
        <fullName evidence="5">SPW repeat-containing protein</fullName>
    </recommendedName>
</protein>
<keyword evidence="2" id="KW-1133">Transmembrane helix</keyword>
<dbReference type="RefSeq" id="WP_263247629.1">
    <property type="nucleotide sequence ID" value="NZ_BAABLT010000023.1"/>
</dbReference>
<evidence type="ECO:0000313" key="4">
    <source>
        <dbReference type="Proteomes" id="UP001597018"/>
    </source>
</evidence>
<evidence type="ECO:0008006" key="5">
    <source>
        <dbReference type="Google" id="ProtNLM"/>
    </source>
</evidence>
<feature type="transmembrane region" description="Helical" evidence="2">
    <location>
        <begin position="12"/>
        <end position="33"/>
    </location>
</feature>
<feature type="transmembrane region" description="Helical" evidence="2">
    <location>
        <begin position="97"/>
        <end position="115"/>
    </location>
</feature>
<evidence type="ECO:0000256" key="1">
    <source>
        <dbReference type="SAM" id="MobiDB-lite"/>
    </source>
</evidence>
<keyword evidence="4" id="KW-1185">Reference proteome</keyword>